<name>A0AAP4PZ04_9BACT</name>
<accession>A0AAP4PZ04</accession>
<evidence type="ECO:0000313" key="2">
    <source>
        <dbReference type="EMBL" id="MDN5132355.1"/>
    </source>
</evidence>
<reference evidence="2" key="1">
    <citation type="journal article" date="2023" name="Microorganisms">
        <title>Genomic Characterization of Arcobacter butzleri Strains Isolated from Various Sources in Lithuania.</title>
        <authorList>
            <person name="Uljanovas D."/>
            <person name="Golz G."/>
            <person name="Fleischmann S."/>
            <person name="Kudirkiene E."/>
            <person name="Kasetiene N."/>
            <person name="Grineviciene A."/>
            <person name="Tamuleviciene E."/>
            <person name="Aksomaitiene J."/>
            <person name="Alter T."/>
            <person name="Malakauskas M."/>
        </authorList>
    </citation>
    <scope>NUCLEOTIDE SEQUENCE</scope>
    <source>
        <strain evidence="2">H19</strain>
    </source>
</reference>
<protein>
    <submittedName>
        <fullName evidence="2">Uncharacterized protein</fullName>
    </submittedName>
</protein>
<evidence type="ECO:0000256" key="1">
    <source>
        <dbReference type="SAM" id="Coils"/>
    </source>
</evidence>
<dbReference type="EMBL" id="JAQJJM010000014">
    <property type="protein sequence ID" value="MDN5132355.1"/>
    <property type="molecule type" value="Genomic_DNA"/>
</dbReference>
<feature type="coiled-coil region" evidence="1">
    <location>
        <begin position="11"/>
        <end position="54"/>
    </location>
</feature>
<dbReference type="Proteomes" id="UP001171508">
    <property type="component" value="Unassembled WGS sequence"/>
</dbReference>
<organism evidence="2 3">
    <name type="scientific">Aliarcobacter butzleri</name>
    <dbReference type="NCBI Taxonomy" id="28197"/>
    <lineage>
        <taxon>Bacteria</taxon>
        <taxon>Pseudomonadati</taxon>
        <taxon>Campylobacterota</taxon>
        <taxon>Epsilonproteobacteria</taxon>
        <taxon>Campylobacterales</taxon>
        <taxon>Arcobacteraceae</taxon>
        <taxon>Aliarcobacter</taxon>
    </lineage>
</organism>
<dbReference type="AlphaFoldDB" id="A0AAP4PZ04"/>
<comment type="caution">
    <text evidence="2">The sequence shown here is derived from an EMBL/GenBank/DDBJ whole genome shotgun (WGS) entry which is preliminary data.</text>
</comment>
<reference evidence="2" key="2">
    <citation type="submission" date="2023-01" db="EMBL/GenBank/DDBJ databases">
        <authorList>
            <person name="Uljanovas D."/>
        </authorList>
    </citation>
    <scope>NUCLEOTIDE SEQUENCE</scope>
    <source>
        <strain evidence="2">H19</strain>
    </source>
</reference>
<dbReference type="RefSeq" id="WP_152057349.1">
    <property type="nucleotide sequence ID" value="NZ_CABVRU010000007.1"/>
</dbReference>
<proteinExistence type="predicted"/>
<evidence type="ECO:0000313" key="3">
    <source>
        <dbReference type="Proteomes" id="UP001171508"/>
    </source>
</evidence>
<gene>
    <name evidence="2" type="ORF">PJV92_06420</name>
</gene>
<keyword evidence="1" id="KW-0175">Coiled coil</keyword>
<sequence length="63" mass="7489">MFKTIDINLDFKDLEMIKNSLSNQIKDLEKQNFVGELKNEIDEYKQLLKKVNKKIDFILGNNQ</sequence>